<evidence type="ECO:0000313" key="10">
    <source>
        <dbReference type="EMBL" id="AOU97331.1"/>
    </source>
</evidence>
<dbReference type="InterPro" id="IPR015424">
    <property type="entry name" value="PyrdxlP-dep_Trfase"/>
</dbReference>
<keyword evidence="9" id="KW-0210">Decarboxylase</keyword>
<keyword evidence="5 8" id="KW-0456">Lyase</keyword>
<evidence type="ECO:0000256" key="9">
    <source>
        <dbReference type="RuleBase" id="RU361171"/>
    </source>
</evidence>
<evidence type="ECO:0000256" key="4">
    <source>
        <dbReference type="ARBA" id="ARBA00022898"/>
    </source>
</evidence>
<dbReference type="KEGG" id="aprs:BI364_04395"/>
<dbReference type="GO" id="GO:0005829">
    <property type="term" value="C:cytosol"/>
    <property type="evidence" value="ECO:0007669"/>
    <property type="project" value="TreeGrafter"/>
</dbReference>
<sequence>MVKKLLPDTDLAPTYGSRAMSEPVPKYALPDGEMAPQTAYQLIHDELMLDGNARLNLATFVTTWMEPEAERLMAETFDKNMIDKDEYPQTAEIETRCVNMIARLFNVPDDGAAVGVSAIGSSEAVMLAGMALKWRWRARREASGKSADKPNLILGANVQVVWEKFCRYWEVEPRYIPMREGRYVITPEEVLERIDENTIGIVAILGTTFTGEFEPIEAIHDAVVAHNKTHGLVVPLHIDAASGGFVAPFIHPDLRWDFRLPNVVSINASGHKYGLVYPGVGWAVWRSQEHLPEDLVFHVNYLGGDMPTFTLNFSRPGNQIVGQYYNFLRLGRKGYTRIMSTLRDTATELAARISKLGPFDLLSDGSAIPVFAFRLKDASRYSVYDVSERLRIRGWQVPAYTMPPEAQNIAVLRVVIREGFSRDMADLLLNDLSKVVDELSASPPTHPKTADGRFHHG</sequence>
<protein>
    <recommendedName>
        <fullName evidence="3 9">Glutamate decarboxylase</fullName>
        <ecNumber evidence="3 9">4.1.1.15</ecNumber>
    </recommendedName>
</protein>
<evidence type="ECO:0000256" key="8">
    <source>
        <dbReference type="RuleBase" id="RU000382"/>
    </source>
</evidence>
<evidence type="ECO:0000256" key="3">
    <source>
        <dbReference type="ARBA" id="ARBA00012421"/>
    </source>
</evidence>
<comment type="catalytic activity">
    <reaction evidence="6 9">
        <text>L-glutamate + H(+) = 4-aminobutanoate + CO2</text>
        <dbReference type="Rhea" id="RHEA:17785"/>
        <dbReference type="ChEBI" id="CHEBI:15378"/>
        <dbReference type="ChEBI" id="CHEBI:16526"/>
        <dbReference type="ChEBI" id="CHEBI:29985"/>
        <dbReference type="ChEBI" id="CHEBI:59888"/>
        <dbReference type="EC" id="4.1.1.15"/>
    </reaction>
</comment>
<dbReference type="PANTHER" id="PTHR43321">
    <property type="entry name" value="GLUTAMATE DECARBOXYLASE"/>
    <property type="match status" value="1"/>
</dbReference>
<dbReference type="InterPro" id="IPR002129">
    <property type="entry name" value="PyrdxlP-dep_de-COase"/>
</dbReference>
<dbReference type="EC" id="4.1.1.15" evidence="3 9"/>
<comment type="cofactor">
    <cofactor evidence="1 7 8">
        <name>pyridoxal 5'-phosphate</name>
        <dbReference type="ChEBI" id="CHEBI:597326"/>
    </cofactor>
</comment>
<evidence type="ECO:0000313" key="11">
    <source>
        <dbReference type="Proteomes" id="UP000095401"/>
    </source>
</evidence>
<dbReference type="Proteomes" id="UP000095401">
    <property type="component" value="Chromosome"/>
</dbReference>
<dbReference type="Pfam" id="PF00282">
    <property type="entry name" value="Pyridoxal_deC"/>
    <property type="match status" value="1"/>
</dbReference>
<accession>A0A1D8ILM3</accession>
<proteinExistence type="inferred from homology"/>
<evidence type="ECO:0000256" key="6">
    <source>
        <dbReference type="ARBA" id="ARBA00048868"/>
    </source>
</evidence>
<dbReference type="GO" id="GO:0030170">
    <property type="term" value="F:pyridoxal phosphate binding"/>
    <property type="evidence" value="ECO:0007669"/>
    <property type="project" value="InterPro"/>
</dbReference>
<comment type="similarity">
    <text evidence="2 8">Belongs to the group II decarboxylase family.</text>
</comment>
<dbReference type="AlphaFoldDB" id="A0A1D8ILM3"/>
<name>A0A1D8ILM3_9GAMM</name>
<organism evidence="10 11">
    <name type="scientific">Acidihalobacter yilgarnensis</name>
    <dbReference type="NCBI Taxonomy" id="2819280"/>
    <lineage>
        <taxon>Bacteria</taxon>
        <taxon>Pseudomonadati</taxon>
        <taxon>Pseudomonadota</taxon>
        <taxon>Gammaproteobacteria</taxon>
        <taxon>Chromatiales</taxon>
        <taxon>Ectothiorhodospiraceae</taxon>
        <taxon>Acidihalobacter</taxon>
    </lineage>
</organism>
<dbReference type="FunFam" id="3.40.640.10:FF:000017">
    <property type="entry name" value="Glutamate decarboxylase"/>
    <property type="match status" value="1"/>
</dbReference>
<keyword evidence="4 7" id="KW-0663">Pyridoxal phosphate</keyword>
<evidence type="ECO:0000256" key="2">
    <source>
        <dbReference type="ARBA" id="ARBA00009533"/>
    </source>
</evidence>
<dbReference type="RefSeq" id="WP_070077718.1">
    <property type="nucleotide sequence ID" value="NZ_CP017415.1"/>
</dbReference>
<evidence type="ECO:0000256" key="7">
    <source>
        <dbReference type="PIRSR" id="PIRSR602129-50"/>
    </source>
</evidence>
<dbReference type="FunFam" id="4.10.280.50:FF:000001">
    <property type="entry name" value="Glutamate decarboxylase"/>
    <property type="match status" value="1"/>
</dbReference>
<evidence type="ECO:0000256" key="1">
    <source>
        <dbReference type="ARBA" id="ARBA00001933"/>
    </source>
</evidence>
<dbReference type="Gene3D" id="4.10.280.50">
    <property type="match status" value="1"/>
</dbReference>
<gene>
    <name evidence="10" type="ORF">BI364_04395</name>
</gene>
<feature type="modified residue" description="N6-(pyridoxal phosphate)lysine" evidence="7">
    <location>
        <position position="272"/>
    </location>
</feature>
<dbReference type="Gene3D" id="3.40.640.10">
    <property type="entry name" value="Type I PLP-dependent aspartate aminotransferase-like (Major domain)"/>
    <property type="match status" value="1"/>
</dbReference>
<dbReference type="PANTHER" id="PTHR43321:SF3">
    <property type="entry name" value="GLUTAMATE DECARBOXYLASE"/>
    <property type="match status" value="1"/>
</dbReference>
<dbReference type="GO" id="GO:0006538">
    <property type="term" value="P:L-glutamate catabolic process"/>
    <property type="evidence" value="ECO:0007669"/>
    <property type="project" value="TreeGrafter"/>
</dbReference>
<dbReference type="NCBIfam" id="TIGR01788">
    <property type="entry name" value="Glu-decarb-GAD"/>
    <property type="match status" value="1"/>
</dbReference>
<dbReference type="CDD" id="cd06450">
    <property type="entry name" value="DOPA_deC_like"/>
    <property type="match status" value="1"/>
</dbReference>
<keyword evidence="11" id="KW-1185">Reference proteome</keyword>
<dbReference type="EMBL" id="CP017415">
    <property type="protein sequence ID" value="AOU97331.1"/>
    <property type="molecule type" value="Genomic_DNA"/>
</dbReference>
<evidence type="ECO:0000256" key="5">
    <source>
        <dbReference type="ARBA" id="ARBA00023239"/>
    </source>
</evidence>
<dbReference type="InterPro" id="IPR015421">
    <property type="entry name" value="PyrdxlP-dep_Trfase_major"/>
</dbReference>
<reference evidence="11" key="1">
    <citation type="submission" date="2016-09" db="EMBL/GenBank/DDBJ databases">
        <title>Acidihalobacter prosperus F5.</title>
        <authorList>
            <person name="Khaleque H.N."/>
            <person name="Ramsay J.P."/>
            <person name="Kaksonen A.H."/>
            <person name="Boxall N.J."/>
            <person name="Watkin E.L.J."/>
        </authorList>
    </citation>
    <scope>NUCLEOTIDE SEQUENCE [LARGE SCALE GENOMIC DNA]</scope>
    <source>
        <strain evidence="11">F5</strain>
    </source>
</reference>
<dbReference type="GO" id="GO:0004351">
    <property type="term" value="F:glutamate decarboxylase activity"/>
    <property type="evidence" value="ECO:0007669"/>
    <property type="project" value="UniProtKB-EC"/>
</dbReference>
<dbReference type="Gene3D" id="3.90.1150.160">
    <property type="match status" value="1"/>
</dbReference>
<dbReference type="SUPFAM" id="SSF53383">
    <property type="entry name" value="PLP-dependent transferases"/>
    <property type="match status" value="1"/>
</dbReference>
<dbReference type="InterPro" id="IPR010107">
    <property type="entry name" value="Glutamate_decarboxylase"/>
</dbReference>